<proteinExistence type="inferred from homology"/>
<feature type="binding site" evidence="5">
    <location>
        <position position="181"/>
    </location>
    <ligand>
        <name>S-adenosyl-L-methionine</name>
        <dbReference type="ChEBI" id="CHEBI:59789"/>
    </ligand>
</feature>
<comment type="caution">
    <text evidence="8">The sequence shown here is derived from an EMBL/GenBank/DDBJ whole genome shotgun (WGS) entry which is preliminary data.</text>
</comment>
<dbReference type="InterPro" id="IPR050320">
    <property type="entry name" value="N5-glutamine_MTase"/>
</dbReference>
<dbReference type="NCBIfam" id="TIGR03534">
    <property type="entry name" value="RF_mod_PrmC"/>
    <property type="match status" value="1"/>
</dbReference>
<dbReference type="EMBL" id="WLXI01000037">
    <property type="protein sequence ID" value="MTD01571.1"/>
    <property type="molecule type" value="Genomic_DNA"/>
</dbReference>
<organism evidence="8 9">
    <name type="scientific">Streptococcus uberis</name>
    <dbReference type="NCBI Taxonomy" id="1349"/>
    <lineage>
        <taxon>Bacteria</taxon>
        <taxon>Bacillati</taxon>
        <taxon>Bacillota</taxon>
        <taxon>Bacilli</taxon>
        <taxon>Lactobacillales</taxon>
        <taxon>Streptococcaceae</taxon>
        <taxon>Streptococcus</taxon>
    </lineage>
</organism>
<feature type="binding site" evidence="5">
    <location>
        <position position="140"/>
    </location>
    <ligand>
        <name>S-adenosyl-L-methionine</name>
        <dbReference type="ChEBI" id="CHEBI:59789"/>
    </ligand>
</feature>
<dbReference type="PANTHER" id="PTHR18895">
    <property type="entry name" value="HEMK METHYLTRANSFERASE"/>
    <property type="match status" value="1"/>
</dbReference>
<keyword evidence="2 5" id="KW-0808">Transferase</keyword>
<dbReference type="Proteomes" id="UP000483839">
    <property type="component" value="Unassembled WGS sequence"/>
</dbReference>
<accession>A0A6L6G835</accession>
<feature type="domain" description="Release factor glutamine methyltransferase N-terminal" evidence="7">
    <location>
        <begin position="12"/>
        <end position="73"/>
    </location>
</feature>
<dbReference type="CDD" id="cd02440">
    <property type="entry name" value="AdoMet_MTases"/>
    <property type="match status" value="1"/>
</dbReference>
<feature type="binding site" evidence="5">
    <location>
        <begin position="117"/>
        <end position="121"/>
    </location>
    <ligand>
        <name>S-adenosyl-L-methionine</name>
        <dbReference type="ChEBI" id="CHEBI:59789"/>
    </ligand>
</feature>
<dbReference type="PROSITE" id="PS00092">
    <property type="entry name" value="N6_MTASE"/>
    <property type="match status" value="1"/>
</dbReference>
<reference evidence="8 9" key="1">
    <citation type="submission" date="2019-11" db="EMBL/GenBank/DDBJ databases">
        <title>Streptococcus uberis isolated from clinical mastitis cases on a southeastern Queensland dairy.</title>
        <authorList>
            <person name="Workentine M.L."/>
            <person name="Price R."/>
            <person name="Olchowy T."/>
        </authorList>
    </citation>
    <scope>NUCLEOTIDE SEQUENCE [LARGE SCALE GENOMIC DNA]</scope>
    <source>
        <strain evidence="8 9">OLC4459-A17</strain>
    </source>
</reference>
<dbReference type="GO" id="GO:0032259">
    <property type="term" value="P:methylation"/>
    <property type="evidence" value="ECO:0007669"/>
    <property type="project" value="UniProtKB-KW"/>
</dbReference>
<evidence type="ECO:0000313" key="9">
    <source>
        <dbReference type="Proteomes" id="UP000483839"/>
    </source>
</evidence>
<gene>
    <name evidence="5 8" type="primary">prmC</name>
    <name evidence="8" type="ORF">GKS16_04665</name>
</gene>
<evidence type="ECO:0000256" key="1">
    <source>
        <dbReference type="ARBA" id="ARBA00022603"/>
    </source>
</evidence>
<dbReference type="NCBIfam" id="TIGR00536">
    <property type="entry name" value="hemK_fam"/>
    <property type="match status" value="1"/>
</dbReference>
<dbReference type="SUPFAM" id="SSF53335">
    <property type="entry name" value="S-adenosyl-L-methionine-dependent methyltransferases"/>
    <property type="match status" value="1"/>
</dbReference>
<comment type="caution">
    <text evidence="5">Lacks conserved residue(s) required for the propagation of feature annotation.</text>
</comment>
<evidence type="ECO:0000256" key="5">
    <source>
        <dbReference type="HAMAP-Rule" id="MF_02126"/>
    </source>
</evidence>
<keyword evidence="3 5" id="KW-0949">S-adenosyl-L-methionine</keyword>
<comment type="catalytic activity">
    <reaction evidence="4 5">
        <text>L-glutaminyl-[peptide chain release factor] + S-adenosyl-L-methionine = N(5)-methyl-L-glutaminyl-[peptide chain release factor] + S-adenosyl-L-homocysteine + H(+)</text>
        <dbReference type="Rhea" id="RHEA:42896"/>
        <dbReference type="Rhea" id="RHEA-COMP:10271"/>
        <dbReference type="Rhea" id="RHEA-COMP:10272"/>
        <dbReference type="ChEBI" id="CHEBI:15378"/>
        <dbReference type="ChEBI" id="CHEBI:30011"/>
        <dbReference type="ChEBI" id="CHEBI:57856"/>
        <dbReference type="ChEBI" id="CHEBI:59789"/>
        <dbReference type="ChEBI" id="CHEBI:61891"/>
        <dbReference type="EC" id="2.1.1.297"/>
    </reaction>
</comment>
<evidence type="ECO:0000259" key="6">
    <source>
        <dbReference type="Pfam" id="PF05175"/>
    </source>
</evidence>
<dbReference type="HAMAP" id="MF_02126">
    <property type="entry name" value="RF_methyltr_PrmC"/>
    <property type="match status" value="1"/>
</dbReference>
<evidence type="ECO:0000256" key="3">
    <source>
        <dbReference type="ARBA" id="ARBA00022691"/>
    </source>
</evidence>
<dbReference type="InterPro" id="IPR040758">
    <property type="entry name" value="PrmC_N"/>
</dbReference>
<keyword evidence="1 5" id="KW-0489">Methyltransferase</keyword>
<dbReference type="Gene3D" id="1.10.8.10">
    <property type="entry name" value="DNA helicase RuvA subunit, C-terminal domain"/>
    <property type="match status" value="1"/>
</dbReference>
<dbReference type="InterPro" id="IPR004556">
    <property type="entry name" value="HemK-like"/>
</dbReference>
<protein>
    <recommendedName>
        <fullName evidence="5">Release factor glutamine methyltransferase</fullName>
        <shortName evidence="5">RF MTase</shortName>
        <ecNumber evidence="5">2.1.1.297</ecNumber>
    </recommendedName>
    <alternativeName>
        <fullName evidence="5">N5-glutamine methyltransferase PrmC</fullName>
    </alternativeName>
    <alternativeName>
        <fullName evidence="5">Protein-(glutamine-N5) MTase PrmC</fullName>
    </alternativeName>
    <alternativeName>
        <fullName evidence="5">Protein-glutamine N-methyltransferase PrmC</fullName>
    </alternativeName>
</protein>
<dbReference type="Pfam" id="PF05175">
    <property type="entry name" value="MTS"/>
    <property type="match status" value="1"/>
</dbReference>
<comment type="function">
    <text evidence="5">Methylates the class 1 translation termination release factors RF1/PrfA and RF2/PrfB on the glutamine residue of the universally conserved GGQ motif.</text>
</comment>
<dbReference type="Pfam" id="PF17827">
    <property type="entry name" value="PrmC_N"/>
    <property type="match status" value="1"/>
</dbReference>
<dbReference type="RefSeq" id="WP_154617425.1">
    <property type="nucleotide sequence ID" value="NZ_JADFAY010000014.1"/>
</dbReference>
<sequence length="274" mass="31421">MNYAKQLKAYGDQLEAIGEDRENLVYVLRELKKWSTLDFIQHQNREVTPEDQELLKAIMAELSQHRSPQYIVGQAYFRDLVLSVDKRVLIPRPETEELVDLILAENSTQSLRLLDIGTGSGAIAISLKKERPDWDVFASDISPEALALANYNAEQLGCQITFVESDIFRSITGSFDIIVSNPPYIAFEDKEEVGINVLKSEPHLALFAEENGYAIYRKIIEEAGFYLKENGKLYFEIGYKQGKVIREMLESSFPHKRVRLLQDYFGKDRMICLD</sequence>
<dbReference type="InterPro" id="IPR002052">
    <property type="entry name" value="DNA_methylase_N6_adenine_CS"/>
</dbReference>
<feature type="binding site" evidence="5">
    <location>
        <begin position="181"/>
        <end position="184"/>
    </location>
    <ligand>
        <name>substrate</name>
    </ligand>
</feature>
<name>A0A6L6G835_STRUB</name>
<feature type="domain" description="Methyltransferase small" evidence="6">
    <location>
        <begin position="109"/>
        <end position="189"/>
    </location>
</feature>
<dbReference type="Gene3D" id="3.40.50.150">
    <property type="entry name" value="Vaccinia Virus protein VP39"/>
    <property type="match status" value="1"/>
</dbReference>
<dbReference type="EC" id="2.1.1.297" evidence="5"/>
<dbReference type="AlphaFoldDB" id="A0A6L6G835"/>
<dbReference type="InterPro" id="IPR019874">
    <property type="entry name" value="RF_methyltr_PrmC"/>
</dbReference>
<evidence type="ECO:0000256" key="4">
    <source>
        <dbReference type="ARBA" id="ARBA00048391"/>
    </source>
</evidence>
<dbReference type="InterPro" id="IPR029063">
    <property type="entry name" value="SAM-dependent_MTases_sf"/>
</dbReference>
<dbReference type="InterPro" id="IPR007848">
    <property type="entry name" value="Small_mtfrase_dom"/>
</dbReference>
<dbReference type="PANTHER" id="PTHR18895:SF74">
    <property type="entry name" value="MTRF1L RELEASE FACTOR GLUTAMINE METHYLTRANSFERASE"/>
    <property type="match status" value="1"/>
</dbReference>
<dbReference type="GO" id="GO:0003676">
    <property type="term" value="F:nucleic acid binding"/>
    <property type="evidence" value="ECO:0007669"/>
    <property type="project" value="InterPro"/>
</dbReference>
<evidence type="ECO:0000313" key="8">
    <source>
        <dbReference type="EMBL" id="MTD01571.1"/>
    </source>
</evidence>
<evidence type="ECO:0000259" key="7">
    <source>
        <dbReference type="Pfam" id="PF17827"/>
    </source>
</evidence>
<evidence type="ECO:0000256" key="2">
    <source>
        <dbReference type="ARBA" id="ARBA00022679"/>
    </source>
</evidence>
<dbReference type="GO" id="GO:0102559">
    <property type="term" value="F:peptide chain release factor N(5)-glutamine methyltransferase activity"/>
    <property type="evidence" value="ECO:0007669"/>
    <property type="project" value="UniProtKB-EC"/>
</dbReference>
<comment type="similarity">
    <text evidence="5">Belongs to the protein N5-glutamine methyltransferase family. PrmC subfamily.</text>
</comment>